<comment type="caution">
    <text evidence="2">The sequence shown here is derived from an EMBL/GenBank/DDBJ whole genome shotgun (WGS) entry which is preliminary data.</text>
</comment>
<protein>
    <submittedName>
        <fullName evidence="2">Uncharacterized protein</fullName>
    </submittedName>
</protein>
<accession>A0A2U3EMP1</accession>
<keyword evidence="4" id="KW-1185">Reference proteome</keyword>
<dbReference type="Proteomes" id="UP000245956">
    <property type="component" value="Unassembled WGS sequence"/>
</dbReference>
<gene>
    <name evidence="2" type="ORF">PCL_06436</name>
    <name evidence="1" type="ORF">Purlil1_3934</name>
</gene>
<reference evidence="2 3" key="2">
    <citation type="journal article" date="2016" name="Front. Microbiol.">
        <title>Genome and transcriptome sequences reveal the specific parasitism of the nematophagous Purpureocillium lilacinum 36-1.</title>
        <authorList>
            <person name="Xie J."/>
            <person name="Li S."/>
            <person name="Mo C."/>
            <person name="Xiao X."/>
            <person name="Peng D."/>
            <person name="Wang G."/>
            <person name="Xiao Y."/>
        </authorList>
    </citation>
    <scope>NUCLEOTIDE SEQUENCE [LARGE SCALE GENOMIC DNA]</scope>
    <source>
        <strain evidence="2 3">36-1</strain>
    </source>
</reference>
<evidence type="ECO:0000313" key="4">
    <source>
        <dbReference type="Proteomes" id="UP001287286"/>
    </source>
</evidence>
<evidence type="ECO:0000313" key="1">
    <source>
        <dbReference type="EMBL" id="KAK4091504.1"/>
    </source>
</evidence>
<dbReference type="Proteomes" id="UP001287286">
    <property type="component" value="Unassembled WGS sequence"/>
</dbReference>
<proteinExistence type="predicted"/>
<reference evidence="1 4" key="4">
    <citation type="journal article" date="2024" name="Microbiol. Resour. Announc.">
        <title>Genome annotations for the ascomycete fungi Trichoderma harzianum, Trichoderma aggressivum, and Purpureocillium lilacinum.</title>
        <authorList>
            <person name="Beijen E.P.W."/>
            <person name="Ohm R.A."/>
        </authorList>
    </citation>
    <scope>NUCLEOTIDE SEQUENCE [LARGE SCALE GENOMIC DNA]</scope>
    <source>
        <strain evidence="1 4">CBS 150709</strain>
    </source>
</reference>
<organism evidence="2 3">
    <name type="scientific">Purpureocillium lilacinum</name>
    <name type="common">Paecilomyces lilacinus</name>
    <dbReference type="NCBI Taxonomy" id="33203"/>
    <lineage>
        <taxon>Eukaryota</taxon>
        <taxon>Fungi</taxon>
        <taxon>Dikarya</taxon>
        <taxon>Ascomycota</taxon>
        <taxon>Pezizomycotina</taxon>
        <taxon>Sordariomycetes</taxon>
        <taxon>Hypocreomycetidae</taxon>
        <taxon>Hypocreales</taxon>
        <taxon>Ophiocordycipitaceae</taxon>
        <taxon>Purpureocillium</taxon>
    </lineage>
</organism>
<sequence>MPLKPLPLDRWLIPTNGRPRASAITRDDHDAQAAYGGTVLDPGRPLDQVDELNFVSSPPAPTNGSQALLAFRPKAKTTPTPQTPFFVRKKPRHVFVALHRRPRLASDLDPTAAALQDFDTHRHLKCPPRLSPSPVLNECRTARVAEILADFRTLQYYIANAPAESDNAEDYYTEGWAAMRQCAIDGHHILECAADTRVPVTHGGEEEQTKAELKHLDWGSLNRVLLDAFSRRHQGQKIYMRQGAAQRWIEYRSQILQGNRPYAGVQPQLQACDQQLRVELASITDESVYTELAASDQILGRWTVEDPSLRSVLRKDEQTETTTKRLIVMLRERPLTAFSAYSLNGRISIYQQQHPRCDAEGTNVAKRSYDDDDV</sequence>
<evidence type="ECO:0000313" key="3">
    <source>
        <dbReference type="Proteomes" id="UP000245956"/>
    </source>
</evidence>
<name>A0A2U3EMP1_PURLI</name>
<reference evidence="1" key="3">
    <citation type="submission" date="2023-11" db="EMBL/GenBank/DDBJ databases">
        <authorList>
            <person name="Beijen E."/>
            <person name="Ohm R.A."/>
        </authorList>
    </citation>
    <scope>NUCLEOTIDE SEQUENCE</scope>
    <source>
        <strain evidence="1">CBS 150709</strain>
    </source>
</reference>
<dbReference type="AlphaFoldDB" id="A0A2U3EMP1"/>
<dbReference type="EMBL" id="LCWV01000002">
    <property type="protein sequence ID" value="PWI75778.1"/>
    <property type="molecule type" value="Genomic_DNA"/>
</dbReference>
<reference evidence="2" key="1">
    <citation type="submission" date="2015-05" db="EMBL/GenBank/DDBJ databases">
        <authorList>
            <person name="Wang D.B."/>
            <person name="Wang M."/>
        </authorList>
    </citation>
    <scope>NUCLEOTIDE SEQUENCE</scope>
    <source>
        <strain evidence="2">36-1</strain>
    </source>
</reference>
<dbReference type="EMBL" id="JAWRVI010000011">
    <property type="protein sequence ID" value="KAK4091504.1"/>
    <property type="molecule type" value="Genomic_DNA"/>
</dbReference>
<evidence type="ECO:0000313" key="2">
    <source>
        <dbReference type="EMBL" id="PWI75778.1"/>
    </source>
</evidence>